<comment type="caution">
    <text evidence="2">The sequence shown here is derived from an EMBL/GenBank/DDBJ whole genome shotgun (WGS) entry which is preliminary data.</text>
</comment>
<dbReference type="NCBIfam" id="NF041216">
    <property type="entry name" value="CU044_2847_fam"/>
    <property type="match status" value="1"/>
</dbReference>
<feature type="domain" description="Trypsin-co-occurring" evidence="1">
    <location>
        <begin position="6"/>
        <end position="97"/>
    </location>
</feature>
<evidence type="ECO:0000313" key="2">
    <source>
        <dbReference type="EMBL" id="MEP1062495.1"/>
    </source>
</evidence>
<evidence type="ECO:0000313" key="3">
    <source>
        <dbReference type="Proteomes" id="UP001476950"/>
    </source>
</evidence>
<keyword evidence="3" id="KW-1185">Reference proteome</keyword>
<dbReference type="Pfam" id="PF19493">
    <property type="entry name" value="Trypco1"/>
    <property type="match status" value="1"/>
</dbReference>
<dbReference type="Proteomes" id="UP001476950">
    <property type="component" value="Unassembled WGS sequence"/>
</dbReference>
<accession>A0ABV0KTC6</accession>
<reference evidence="2 3" key="1">
    <citation type="submission" date="2022-04" db="EMBL/GenBank/DDBJ databases">
        <title>Positive selection, recombination, and allopatry shape intraspecific diversity of widespread and dominant cyanobacteria.</title>
        <authorList>
            <person name="Wei J."/>
            <person name="Shu W."/>
            <person name="Hu C."/>
        </authorList>
    </citation>
    <scope>NUCLEOTIDE SEQUENCE [LARGE SCALE GENOMIC DNA]</scope>
    <source>
        <strain evidence="2 3">AS-A4</strain>
    </source>
</reference>
<evidence type="ECO:0000259" key="1">
    <source>
        <dbReference type="Pfam" id="PF19493"/>
    </source>
</evidence>
<gene>
    <name evidence="2" type="ORF">NDI38_29405</name>
</gene>
<organism evidence="2 3">
    <name type="scientific">Stenomitos frigidus AS-A4</name>
    <dbReference type="NCBI Taxonomy" id="2933935"/>
    <lineage>
        <taxon>Bacteria</taxon>
        <taxon>Bacillati</taxon>
        <taxon>Cyanobacteriota</taxon>
        <taxon>Cyanophyceae</taxon>
        <taxon>Leptolyngbyales</taxon>
        <taxon>Leptolyngbyaceae</taxon>
        <taxon>Stenomitos</taxon>
    </lineage>
</organism>
<sequence>MASRLIKLEDGTLIEVEVGSSDVRDISGNAAQKVKATFDSIKPTLIGACRPVIETWQELNKDVEIDQTEVEIGLSFSIEGNVYLAKSKADANLKIKLILRPKSVTNEILIPQA</sequence>
<protein>
    <recommendedName>
        <fullName evidence="1">Trypsin-co-occurring domain-containing protein</fullName>
    </recommendedName>
</protein>
<dbReference type="EMBL" id="JAMPLM010000069">
    <property type="protein sequence ID" value="MEP1062495.1"/>
    <property type="molecule type" value="Genomic_DNA"/>
</dbReference>
<name>A0ABV0KTC6_9CYAN</name>
<dbReference type="InterPro" id="IPR045794">
    <property type="entry name" value="Trypco1"/>
</dbReference>
<dbReference type="RefSeq" id="WP_190446115.1">
    <property type="nucleotide sequence ID" value="NZ_JAMPLM010000069.1"/>
</dbReference>
<proteinExistence type="predicted"/>